<dbReference type="AlphaFoldDB" id="A0AAU8SZV7"/>
<reference evidence="2 3" key="1">
    <citation type="journal article" date="2015" name="Genome Announc.">
        <title>Complete genome sequences for 59 burkholderia isolates, both pathogenic and near neighbor.</title>
        <authorList>
            <person name="Johnson S.L."/>
            <person name="Bishop-Lilly K.A."/>
            <person name="Ladner J.T."/>
            <person name="Daligault H.E."/>
            <person name="Davenport K.W."/>
            <person name="Jaissle J."/>
            <person name="Frey K.G."/>
            <person name="Koroleva G.I."/>
            <person name="Bruce D.C."/>
            <person name="Coyne S.R."/>
            <person name="Broomall S.M."/>
            <person name="Li P.E."/>
            <person name="Teshima H."/>
            <person name="Gibbons H.S."/>
            <person name="Palacios G.F."/>
            <person name="Rosenzweig C.N."/>
            <person name="Redden C.L."/>
            <person name="Xu Y."/>
            <person name="Minogue T.D."/>
            <person name="Chain P.S."/>
        </authorList>
    </citation>
    <scope>NUCLEOTIDE SEQUENCE [LARGE SCALE GENOMIC DNA]</scope>
    <source>
        <strain evidence="2 3">ATCC BAA-463</strain>
    </source>
</reference>
<dbReference type="GeneID" id="66514591"/>
<dbReference type="KEGG" id="bfn:OI25_567"/>
<dbReference type="EMBL" id="CP010026">
    <property type="protein sequence ID" value="AJZ59473.1"/>
    <property type="molecule type" value="Genomic_DNA"/>
</dbReference>
<dbReference type="Pfam" id="PF14088">
    <property type="entry name" value="DUF4268"/>
    <property type="match status" value="1"/>
</dbReference>
<dbReference type="GO" id="GO:0003676">
    <property type="term" value="F:nucleic acid binding"/>
    <property type="evidence" value="ECO:0007669"/>
    <property type="project" value="InterPro"/>
</dbReference>
<dbReference type="InterPro" id="IPR025364">
    <property type="entry name" value="DUF4268"/>
</dbReference>
<evidence type="ECO:0000313" key="3">
    <source>
        <dbReference type="Proteomes" id="UP000032614"/>
    </source>
</evidence>
<sequence>MAIYQIARDKLHRVPETTFEQEHVYERRDLQKLLRAQIEVIESHLLVIAEEFGEWVDSGRRIDLLCLDSSARLVVIELKRTEDGGHMELQALRYAAMVSAMTFDQMVEAYSRTRAGDATDIDSARSEILEFLDWDEVYEDDFPSDVRIILAAAEFSKELTTTAMWLNDRSLDVRCVRLRPHRLPDGSLLLDVQQLIPLPEAAEFQTQIGQKKQAERRNKSERHDLRFKFWESLLPFASTKTEIHAGRKPGGDSWIASGIGRTGFQLVYSIRKFDSQVELWISLGAGRGDANLAAFERLRAERSAIEAEFGDTLDWQDLPEKEGCRIRKVFQGGYRSRVEDWPALHEKLVDAMIRLDRVLRPLVAALPA</sequence>
<name>A0AAU8SZV7_9BURK</name>
<protein>
    <recommendedName>
        <fullName evidence="1">DUF4268 domain-containing protein</fullName>
    </recommendedName>
</protein>
<evidence type="ECO:0000313" key="2">
    <source>
        <dbReference type="EMBL" id="AJZ59473.1"/>
    </source>
</evidence>
<evidence type="ECO:0000259" key="1">
    <source>
        <dbReference type="Pfam" id="PF14088"/>
    </source>
</evidence>
<dbReference type="RefSeq" id="WP_046566283.1">
    <property type="nucleotide sequence ID" value="NZ_CP010026.1"/>
</dbReference>
<gene>
    <name evidence="2" type="ORF">OI25_567</name>
</gene>
<feature type="domain" description="DUF4268" evidence="1">
    <location>
        <begin position="225"/>
        <end position="361"/>
    </location>
</feature>
<dbReference type="InterPro" id="IPR011856">
    <property type="entry name" value="tRNA_endonuc-like_dom_sf"/>
</dbReference>
<accession>A0AAU8SZV7</accession>
<dbReference type="Proteomes" id="UP000032614">
    <property type="component" value="Chromosome 1"/>
</dbReference>
<dbReference type="Gene3D" id="3.40.1350.10">
    <property type="match status" value="1"/>
</dbReference>
<proteinExistence type="predicted"/>
<organism evidence="2 3">
    <name type="scientific">Paraburkholderia fungorum</name>
    <dbReference type="NCBI Taxonomy" id="134537"/>
    <lineage>
        <taxon>Bacteria</taxon>
        <taxon>Pseudomonadati</taxon>
        <taxon>Pseudomonadota</taxon>
        <taxon>Betaproteobacteria</taxon>
        <taxon>Burkholderiales</taxon>
        <taxon>Burkholderiaceae</taxon>
        <taxon>Paraburkholderia</taxon>
    </lineage>
</organism>